<evidence type="ECO:0000256" key="1">
    <source>
        <dbReference type="ARBA" id="ARBA00004123"/>
    </source>
</evidence>
<feature type="domain" description="Bromodomain associated" evidence="6">
    <location>
        <begin position="147"/>
        <end position="226"/>
    </location>
</feature>
<reference evidence="7" key="1">
    <citation type="submission" date="2021-01" db="EMBL/GenBank/DDBJ databases">
        <authorList>
            <person name="Li R."/>
            <person name="Bekaert M."/>
        </authorList>
    </citation>
    <scope>NUCLEOTIDE SEQUENCE</scope>
    <source>
        <strain evidence="7">Farmed</strain>
    </source>
</reference>
<dbReference type="EMBL" id="CAHIKZ030001309">
    <property type="protein sequence ID" value="CAE1259483.1"/>
    <property type="molecule type" value="Genomic_DNA"/>
</dbReference>
<evidence type="ECO:0000313" key="8">
    <source>
        <dbReference type="Proteomes" id="UP000597762"/>
    </source>
</evidence>
<comment type="subcellular location">
    <subcellularLocation>
        <location evidence="1">Nucleus</location>
    </subcellularLocation>
</comment>
<dbReference type="SMART" id="SM00576">
    <property type="entry name" value="BTP"/>
    <property type="match status" value="1"/>
</dbReference>
<dbReference type="AlphaFoldDB" id="A0A812CBD3"/>
<evidence type="ECO:0000256" key="5">
    <source>
        <dbReference type="SAM" id="MobiDB-lite"/>
    </source>
</evidence>
<keyword evidence="2" id="KW-0805">Transcription regulation</keyword>
<dbReference type="PANTHER" id="PTHR28598:SF1">
    <property type="entry name" value="STAGA COMPLEX 65 SUBUNIT GAMMA"/>
    <property type="match status" value="1"/>
</dbReference>
<dbReference type="Gene3D" id="1.10.20.10">
    <property type="entry name" value="Histone, subunit A"/>
    <property type="match status" value="1"/>
</dbReference>
<keyword evidence="3" id="KW-0804">Transcription</keyword>
<dbReference type="Pfam" id="PF07524">
    <property type="entry name" value="Bromo_TP"/>
    <property type="match status" value="1"/>
</dbReference>
<evidence type="ECO:0000256" key="3">
    <source>
        <dbReference type="ARBA" id="ARBA00023163"/>
    </source>
</evidence>
<dbReference type="InterPro" id="IPR039460">
    <property type="entry name" value="SUPT7L/Spt7"/>
</dbReference>
<dbReference type="Proteomes" id="UP000597762">
    <property type="component" value="Unassembled WGS sequence"/>
</dbReference>
<dbReference type="PANTHER" id="PTHR28598">
    <property type="entry name" value="STAGA COMPLEX 65 SUBUNIT GAMMA"/>
    <property type="match status" value="1"/>
</dbReference>
<feature type="region of interest" description="Disordered" evidence="5">
    <location>
        <begin position="525"/>
        <end position="544"/>
    </location>
</feature>
<protein>
    <submittedName>
        <fullName evidence="7">SUPT7L</fullName>
    </submittedName>
</protein>
<feature type="compositionally biased region" description="Polar residues" evidence="5">
    <location>
        <begin position="525"/>
        <end position="535"/>
    </location>
</feature>
<feature type="compositionally biased region" description="Polar residues" evidence="5">
    <location>
        <begin position="473"/>
        <end position="491"/>
    </location>
</feature>
<evidence type="ECO:0000256" key="4">
    <source>
        <dbReference type="ARBA" id="ARBA00023242"/>
    </source>
</evidence>
<dbReference type="OrthoDB" id="6021257at2759"/>
<name>A0A812CBD3_ACAPH</name>
<dbReference type="GO" id="GO:0000124">
    <property type="term" value="C:SAGA complex"/>
    <property type="evidence" value="ECO:0007669"/>
    <property type="project" value="InterPro"/>
</dbReference>
<sequence length="544" mass="61408">MKHWGDLPAVADTDSAFAKMEREQLTKLRPMEVQGPRLYQTCSKQYSITTKPSPPEKFQVDPITLHTIRLIQHSRKMKNIIQQVTLQHENAKPDTEITFPTTLPMPEYTGPGIKPQVQQPFFQLLRDRDRDSNFSRGIGTPPPVIDNVSCRKLLRCSVAAVCAHIGFDNSKESSLELLTDILHEFYTCMMKHLRSAVDNQLLQGHSRFPDVIEQVFAECGIGSVSDLHDFYQNRVIRYHENMLQQSQQLIAEYEKLKQAGGQKPTETFTLIRIKEGPSTDIQFPELDEKDDVAEAGQLLHLKGIGAYEITVEQESVTGLTTDIDSKISTNSKTENDNRLYLDDDGSSMIREASQQCMESLTETNNNLLSVFEILPPLVNARTNKTKKLLHFLDDEEAGNLKIQDHPWSRQPSKHAHDNHVAPSSNVSALLPPPIFSAPPSKKIKLEESVDLKTPNIARLHRRPHSDQHDDSRSSINNSAVANHMTPSNIPARSSKKNKMLHYVADDESSLAKRLRQEDYGIDNSTLPTLVSASRPSKSKRTKKM</sequence>
<dbReference type="InterPro" id="IPR006565">
    <property type="entry name" value="BTP"/>
</dbReference>
<evidence type="ECO:0000256" key="2">
    <source>
        <dbReference type="ARBA" id="ARBA00023015"/>
    </source>
</evidence>
<dbReference type="InterPro" id="IPR009072">
    <property type="entry name" value="Histone-fold"/>
</dbReference>
<gene>
    <name evidence="7" type="ORF">SPHA_31707</name>
</gene>
<keyword evidence="8" id="KW-1185">Reference proteome</keyword>
<comment type="caution">
    <text evidence="7">The sequence shown here is derived from an EMBL/GenBank/DDBJ whole genome shotgun (WGS) entry which is preliminary data.</text>
</comment>
<proteinExistence type="predicted"/>
<keyword evidence="4" id="KW-0539">Nucleus</keyword>
<evidence type="ECO:0000313" key="7">
    <source>
        <dbReference type="EMBL" id="CAE1259483.1"/>
    </source>
</evidence>
<dbReference type="CDD" id="cd06847">
    <property type="entry name" value="HFD_SUPT7L"/>
    <property type="match status" value="1"/>
</dbReference>
<dbReference type="GO" id="GO:0046982">
    <property type="term" value="F:protein heterodimerization activity"/>
    <property type="evidence" value="ECO:0007669"/>
    <property type="project" value="InterPro"/>
</dbReference>
<evidence type="ECO:0000259" key="6">
    <source>
        <dbReference type="SMART" id="SM00576"/>
    </source>
</evidence>
<accession>A0A812CBD3</accession>
<dbReference type="GO" id="GO:0003713">
    <property type="term" value="F:transcription coactivator activity"/>
    <property type="evidence" value="ECO:0007669"/>
    <property type="project" value="TreeGrafter"/>
</dbReference>
<feature type="region of interest" description="Disordered" evidence="5">
    <location>
        <begin position="404"/>
        <end position="496"/>
    </location>
</feature>
<dbReference type="GO" id="GO:0005634">
    <property type="term" value="C:nucleus"/>
    <property type="evidence" value="ECO:0007669"/>
    <property type="project" value="UniProtKB-SubCell"/>
</dbReference>
<organism evidence="7 8">
    <name type="scientific">Acanthosepion pharaonis</name>
    <name type="common">Pharaoh cuttlefish</name>
    <name type="synonym">Sepia pharaonis</name>
    <dbReference type="NCBI Taxonomy" id="158019"/>
    <lineage>
        <taxon>Eukaryota</taxon>
        <taxon>Metazoa</taxon>
        <taxon>Spiralia</taxon>
        <taxon>Lophotrochozoa</taxon>
        <taxon>Mollusca</taxon>
        <taxon>Cephalopoda</taxon>
        <taxon>Coleoidea</taxon>
        <taxon>Decapodiformes</taxon>
        <taxon>Sepiida</taxon>
        <taxon>Sepiina</taxon>
        <taxon>Sepiidae</taxon>
        <taxon>Acanthosepion</taxon>
    </lineage>
</organism>